<dbReference type="InterPro" id="IPR058240">
    <property type="entry name" value="rSAM_sf"/>
</dbReference>
<dbReference type="GO" id="GO:0046872">
    <property type="term" value="F:metal ion binding"/>
    <property type="evidence" value="ECO:0007669"/>
    <property type="project" value="UniProtKB-KW"/>
</dbReference>
<dbReference type="PROSITE" id="PS51918">
    <property type="entry name" value="RADICAL_SAM"/>
    <property type="match status" value="1"/>
</dbReference>
<dbReference type="InterPro" id="IPR040074">
    <property type="entry name" value="BssD/PflA/YjjW"/>
</dbReference>
<dbReference type="InterPro" id="IPR034457">
    <property type="entry name" value="Organic_radical-activating"/>
</dbReference>
<dbReference type="AlphaFoldDB" id="A0A926HZA8"/>
<gene>
    <name evidence="10" type="ORF">H8730_00120</name>
</gene>
<evidence type="ECO:0000313" key="10">
    <source>
        <dbReference type="EMBL" id="MBC8541954.1"/>
    </source>
</evidence>
<proteinExistence type="inferred from homology"/>
<evidence type="ECO:0000256" key="3">
    <source>
        <dbReference type="ARBA" id="ARBA00022485"/>
    </source>
</evidence>
<dbReference type="CDD" id="cd01335">
    <property type="entry name" value="Radical_SAM"/>
    <property type="match status" value="1"/>
</dbReference>
<dbReference type="EMBL" id="JACRSQ010000001">
    <property type="protein sequence ID" value="MBC8541954.1"/>
    <property type="molecule type" value="Genomic_DNA"/>
</dbReference>
<reference evidence="10" key="1">
    <citation type="submission" date="2020-08" db="EMBL/GenBank/DDBJ databases">
        <title>Genome public.</title>
        <authorList>
            <person name="Liu C."/>
            <person name="Sun Q."/>
        </authorList>
    </citation>
    <scope>NUCLEOTIDE SEQUENCE</scope>
    <source>
        <strain evidence="10">NSJ-32</strain>
    </source>
</reference>
<dbReference type="SFLD" id="SFLDS00029">
    <property type="entry name" value="Radical_SAM"/>
    <property type="match status" value="1"/>
</dbReference>
<comment type="cofactor">
    <cofactor evidence="1">
        <name>[4Fe-4S] cluster</name>
        <dbReference type="ChEBI" id="CHEBI:49883"/>
    </cofactor>
</comment>
<keyword evidence="6" id="KW-0560">Oxidoreductase</keyword>
<evidence type="ECO:0000256" key="4">
    <source>
        <dbReference type="ARBA" id="ARBA00022691"/>
    </source>
</evidence>
<keyword evidence="8" id="KW-0411">Iron-sulfur</keyword>
<keyword evidence="3" id="KW-0004">4Fe-4S</keyword>
<dbReference type="PANTHER" id="PTHR30352">
    <property type="entry name" value="PYRUVATE FORMATE-LYASE-ACTIVATING ENZYME"/>
    <property type="match status" value="1"/>
</dbReference>
<protein>
    <submittedName>
        <fullName evidence="10">Glycyl-radical enzyme activating protein</fullName>
    </submittedName>
</protein>
<evidence type="ECO:0000256" key="6">
    <source>
        <dbReference type="ARBA" id="ARBA00023002"/>
    </source>
</evidence>
<feature type="domain" description="Radical SAM core" evidence="9">
    <location>
        <begin position="14"/>
        <end position="255"/>
    </location>
</feature>
<comment type="similarity">
    <text evidence="2">Belongs to the organic radical-activating enzymes family.</text>
</comment>
<dbReference type="InterPro" id="IPR001989">
    <property type="entry name" value="Radical_activat_CS"/>
</dbReference>
<dbReference type="GO" id="GO:0016491">
    <property type="term" value="F:oxidoreductase activity"/>
    <property type="evidence" value="ECO:0007669"/>
    <property type="project" value="UniProtKB-KW"/>
</dbReference>
<evidence type="ECO:0000256" key="2">
    <source>
        <dbReference type="ARBA" id="ARBA00009777"/>
    </source>
</evidence>
<dbReference type="Proteomes" id="UP000657006">
    <property type="component" value="Unassembled WGS sequence"/>
</dbReference>
<evidence type="ECO:0000256" key="7">
    <source>
        <dbReference type="ARBA" id="ARBA00023004"/>
    </source>
</evidence>
<dbReference type="InterPro" id="IPR013785">
    <property type="entry name" value="Aldolase_TIM"/>
</dbReference>
<sequence length="255" mass="28907">MIGTIFDIKEFSLHDGPGARTTVFFKGCPLRCRWCHNPEGLKAESELMIKRSLCRHCGRCLQPCEHPECEPYERCIHACPHGLIQVSGEKYGVEELAEILMRHVDYFRRCGGGVTFSGGEPLMQSQFLLELARKLDCHVALQTSGYADKDVFQAVVGEMDFVMFDIKLADRQQHMTYTGVFNDRILANLDFLRRSGTDFLIRTPLIPGITDTEENLDAIQRIVGGDPWETLPYNPMAGAKYPMLGMHYALQDRKS</sequence>
<keyword evidence="11" id="KW-1185">Reference proteome</keyword>
<dbReference type="SUPFAM" id="SSF54862">
    <property type="entry name" value="4Fe-4S ferredoxins"/>
    <property type="match status" value="1"/>
</dbReference>
<evidence type="ECO:0000259" key="9">
    <source>
        <dbReference type="PROSITE" id="PS51918"/>
    </source>
</evidence>
<evidence type="ECO:0000256" key="5">
    <source>
        <dbReference type="ARBA" id="ARBA00022723"/>
    </source>
</evidence>
<dbReference type="SUPFAM" id="SSF102114">
    <property type="entry name" value="Radical SAM enzymes"/>
    <property type="match status" value="1"/>
</dbReference>
<evidence type="ECO:0000256" key="1">
    <source>
        <dbReference type="ARBA" id="ARBA00001966"/>
    </source>
</evidence>
<dbReference type="Pfam" id="PF04055">
    <property type="entry name" value="Radical_SAM"/>
    <property type="match status" value="1"/>
</dbReference>
<evidence type="ECO:0000313" key="11">
    <source>
        <dbReference type="Proteomes" id="UP000657006"/>
    </source>
</evidence>
<dbReference type="InterPro" id="IPR012839">
    <property type="entry name" value="Organic_radical_activase"/>
</dbReference>
<name>A0A926HZA8_9FIRM</name>
<evidence type="ECO:0000256" key="8">
    <source>
        <dbReference type="ARBA" id="ARBA00023014"/>
    </source>
</evidence>
<keyword evidence="5" id="KW-0479">Metal-binding</keyword>
<dbReference type="GO" id="GO:0051539">
    <property type="term" value="F:4 iron, 4 sulfur cluster binding"/>
    <property type="evidence" value="ECO:0007669"/>
    <property type="project" value="UniProtKB-KW"/>
</dbReference>
<dbReference type="RefSeq" id="WP_249289087.1">
    <property type="nucleotide sequence ID" value="NZ_JACRSQ010000001.1"/>
</dbReference>
<comment type="caution">
    <text evidence="10">The sequence shown here is derived from an EMBL/GenBank/DDBJ whole genome shotgun (WGS) entry which is preliminary data.</text>
</comment>
<accession>A0A926HZA8</accession>
<dbReference type="PANTHER" id="PTHR30352:SF4">
    <property type="entry name" value="PYRUVATE FORMATE-LYASE 2-ACTIVATING ENZYME"/>
    <property type="match status" value="1"/>
</dbReference>
<dbReference type="NCBIfam" id="TIGR02494">
    <property type="entry name" value="PFLE_PFLC"/>
    <property type="match status" value="1"/>
</dbReference>
<dbReference type="PROSITE" id="PS01087">
    <property type="entry name" value="RADICAL_ACTIVATING"/>
    <property type="match status" value="1"/>
</dbReference>
<dbReference type="PIRSF" id="PIRSF000371">
    <property type="entry name" value="PFL_act_enz"/>
    <property type="match status" value="1"/>
</dbReference>
<dbReference type="InterPro" id="IPR007197">
    <property type="entry name" value="rSAM"/>
</dbReference>
<keyword evidence="4" id="KW-0949">S-adenosyl-L-methionine</keyword>
<organism evidence="10 11">
    <name type="scientific">Bianquea renquensis</name>
    <dbReference type="NCBI Taxonomy" id="2763661"/>
    <lineage>
        <taxon>Bacteria</taxon>
        <taxon>Bacillati</taxon>
        <taxon>Bacillota</taxon>
        <taxon>Clostridia</taxon>
        <taxon>Eubacteriales</taxon>
        <taxon>Bianqueaceae</taxon>
        <taxon>Bianquea</taxon>
    </lineage>
</organism>
<dbReference type="SFLD" id="SFLDG01118">
    <property type="entry name" value="activating_enzymes__group_2"/>
    <property type="match status" value="1"/>
</dbReference>
<dbReference type="SFLD" id="SFLDG01066">
    <property type="entry name" value="organic_radical-activating_enz"/>
    <property type="match status" value="1"/>
</dbReference>
<keyword evidence="7" id="KW-0408">Iron</keyword>
<dbReference type="Gene3D" id="3.20.20.70">
    <property type="entry name" value="Aldolase class I"/>
    <property type="match status" value="1"/>
</dbReference>